<reference evidence="1 2" key="1">
    <citation type="journal article" date="2013" name="Mar. Genomics">
        <title>Expression of sulfatases in Rhodopirellula baltica and the diversity of sulfatases in the genus Rhodopirellula.</title>
        <authorList>
            <person name="Wegner C.E."/>
            <person name="Richter-Heitmann T."/>
            <person name="Klindworth A."/>
            <person name="Klockow C."/>
            <person name="Richter M."/>
            <person name="Achstetter T."/>
            <person name="Glockner F.O."/>
            <person name="Harder J."/>
        </authorList>
    </citation>
    <scope>NUCLEOTIDE SEQUENCE [LARGE SCALE GENOMIC DNA]</scope>
    <source>
        <strain evidence="1 2">SM41</strain>
    </source>
</reference>
<evidence type="ECO:0000313" key="2">
    <source>
        <dbReference type="Proteomes" id="UP000011885"/>
    </source>
</evidence>
<dbReference type="EMBL" id="ANOH01000448">
    <property type="protein sequence ID" value="EMI52115.1"/>
    <property type="molecule type" value="Genomic_DNA"/>
</dbReference>
<gene>
    <name evidence="1" type="ORF">RSSM_06459</name>
</gene>
<evidence type="ECO:0000313" key="1">
    <source>
        <dbReference type="EMBL" id="EMI52115.1"/>
    </source>
</evidence>
<dbReference type="AlphaFoldDB" id="M5TSH9"/>
<dbReference type="PATRIC" id="fig|1263870.3.peg.6842"/>
<protein>
    <submittedName>
        <fullName evidence="1">Uncharacterized protein</fullName>
    </submittedName>
</protein>
<keyword evidence="2" id="KW-1185">Reference proteome</keyword>
<accession>M5TSH9</accession>
<comment type="caution">
    <text evidence="1">The sequence shown here is derived from an EMBL/GenBank/DDBJ whole genome shotgun (WGS) entry which is preliminary data.</text>
</comment>
<proteinExistence type="predicted"/>
<name>M5TSH9_9BACT</name>
<sequence length="102" mass="10930">MSSRALPMQTARSCSGRHSRCSVGFFQSARIECRSTESDLIRSTKNGGPQLSREATVSCTSHQMHGNRPTPIADQIVWPEASELFTHEAGSLPGDPGVESAG</sequence>
<dbReference type="Proteomes" id="UP000011885">
    <property type="component" value="Unassembled WGS sequence"/>
</dbReference>
<organism evidence="1 2">
    <name type="scientific">Rhodopirellula sallentina SM41</name>
    <dbReference type="NCBI Taxonomy" id="1263870"/>
    <lineage>
        <taxon>Bacteria</taxon>
        <taxon>Pseudomonadati</taxon>
        <taxon>Planctomycetota</taxon>
        <taxon>Planctomycetia</taxon>
        <taxon>Pirellulales</taxon>
        <taxon>Pirellulaceae</taxon>
        <taxon>Rhodopirellula</taxon>
    </lineage>
</organism>